<keyword evidence="2" id="KW-0812">Transmembrane</keyword>
<evidence type="ECO:0000256" key="2">
    <source>
        <dbReference type="SAM" id="Phobius"/>
    </source>
</evidence>
<evidence type="ECO:0000256" key="1">
    <source>
        <dbReference type="SAM" id="MobiDB-lite"/>
    </source>
</evidence>
<feature type="region of interest" description="Disordered" evidence="1">
    <location>
        <begin position="37"/>
        <end position="191"/>
    </location>
</feature>
<name>A0A660LIZ9_9ACTN</name>
<keyword evidence="2" id="KW-1133">Transmembrane helix</keyword>
<evidence type="ECO:0000313" key="3">
    <source>
        <dbReference type="EMBL" id="RKQ92951.1"/>
    </source>
</evidence>
<comment type="caution">
    <text evidence="3">The sequence shown here is derived from an EMBL/GenBank/DDBJ whole genome shotgun (WGS) entry which is preliminary data.</text>
</comment>
<dbReference type="OrthoDB" id="9956236at2"/>
<dbReference type="Proteomes" id="UP000278962">
    <property type="component" value="Unassembled WGS sequence"/>
</dbReference>
<evidence type="ECO:0000313" key="4">
    <source>
        <dbReference type="Proteomes" id="UP000278962"/>
    </source>
</evidence>
<feature type="compositionally biased region" description="Basic and acidic residues" evidence="1">
    <location>
        <begin position="152"/>
        <end position="191"/>
    </location>
</feature>
<keyword evidence="2" id="KW-0472">Membrane</keyword>
<dbReference type="RefSeq" id="WP_121250718.1">
    <property type="nucleotide sequence ID" value="NZ_RBIL01000001.1"/>
</dbReference>
<feature type="compositionally biased region" description="Basic and acidic residues" evidence="1">
    <location>
        <begin position="119"/>
        <end position="143"/>
    </location>
</feature>
<dbReference type="AlphaFoldDB" id="A0A660LIZ9"/>
<reference evidence="3 4" key="1">
    <citation type="submission" date="2018-10" db="EMBL/GenBank/DDBJ databases">
        <title>Genomic Encyclopedia of Archaeal and Bacterial Type Strains, Phase II (KMG-II): from individual species to whole genera.</title>
        <authorList>
            <person name="Goeker M."/>
        </authorList>
    </citation>
    <scope>NUCLEOTIDE SEQUENCE [LARGE SCALE GENOMIC DNA]</scope>
    <source>
        <strain evidence="3 4">DSM 14954</strain>
    </source>
</reference>
<keyword evidence="4" id="KW-1185">Reference proteome</keyword>
<gene>
    <name evidence="3" type="ORF">C8N24_2807</name>
</gene>
<organism evidence="3 4">
    <name type="scientific">Solirubrobacter pauli</name>
    <dbReference type="NCBI Taxonomy" id="166793"/>
    <lineage>
        <taxon>Bacteria</taxon>
        <taxon>Bacillati</taxon>
        <taxon>Actinomycetota</taxon>
        <taxon>Thermoleophilia</taxon>
        <taxon>Solirubrobacterales</taxon>
        <taxon>Solirubrobacteraceae</taxon>
        <taxon>Solirubrobacter</taxon>
    </lineage>
</organism>
<dbReference type="EMBL" id="RBIL01000001">
    <property type="protein sequence ID" value="RKQ92951.1"/>
    <property type="molecule type" value="Genomic_DNA"/>
</dbReference>
<feature type="transmembrane region" description="Helical" evidence="2">
    <location>
        <begin position="6"/>
        <end position="25"/>
    </location>
</feature>
<accession>A0A660LIZ9</accession>
<protein>
    <submittedName>
        <fullName evidence="3">Uncharacterized protein</fullName>
    </submittedName>
</protein>
<sequence>MTTGAIIAIVIAALIIIALVAFLLPRMRRQAQIQKRERELQNRRERVANEHRAEADSRERQASEAEQRARIAQKEAEAERAQAQLHQERAGLHEKGMADDELIGDDERDKFAGTSAMGGRDHDRDNDGRDDRREAMTDGRHDGNGTLDDDYDRGRRDQAIQDDHNRPARFNRDDDAAAESADQRQRSEQRF</sequence>
<feature type="compositionally biased region" description="Basic and acidic residues" evidence="1">
    <location>
        <begin position="37"/>
        <end position="98"/>
    </location>
</feature>
<proteinExistence type="predicted"/>